<reference evidence="4" key="2">
    <citation type="submission" date="2020-04" db="EMBL/GenBank/DDBJ databases">
        <authorList>
            <consortium name="NCBI Genome Project"/>
        </authorList>
    </citation>
    <scope>NUCLEOTIDE SEQUENCE</scope>
    <source>
        <strain evidence="4">CBS 304.34</strain>
    </source>
</reference>
<reference evidence="2 4" key="1">
    <citation type="journal article" date="2020" name="Stud. Mycol.">
        <title>101 Dothideomycetes genomes: a test case for predicting lifestyles and emergence of pathogens.</title>
        <authorList>
            <person name="Haridas S."/>
            <person name="Albert R."/>
            <person name="Binder M."/>
            <person name="Bloem J."/>
            <person name="Labutti K."/>
            <person name="Salamov A."/>
            <person name="Andreopoulos B."/>
            <person name="Baker S."/>
            <person name="Barry K."/>
            <person name="Bills G."/>
            <person name="Bluhm B."/>
            <person name="Cannon C."/>
            <person name="Castanera R."/>
            <person name="Culley D."/>
            <person name="Daum C."/>
            <person name="Ezra D."/>
            <person name="Gonzalez J."/>
            <person name="Henrissat B."/>
            <person name="Kuo A."/>
            <person name="Liang C."/>
            <person name="Lipzen A."/>
            <person name="Lutzoni F."/>
            <person name="Magnuson J."/>
            <person name="Mondo S."/>
            <person name="Nolan M."/>
            <person name="Ohm R."/>
            <person name="Pangilinan J."/>
            <person name="Park H.-J."/>
            <person name="Ramirez L."/>
            <person name="Alfaro M."/>
            <person name="Sun H."/>
            <person name="Tritt A."/>
            <person name="Yoshinaga Y."/>
            <person name="Zwiers L.-H."/>
            <person name="Turgeon B."/>
            <person name="Goodwin S."/>
            <person name="Spatafora J."/>
            <person name="Crous P."/>
            <person name="Grigoriev I."/>
        </authorList>
    </citation>
    <scope>NUCLEOTIDE SEQUENCE</scope>
    <source>
        <strain evidence="2 4">CBS 304.34</strain>
    </source>
</reference>
<protein>
    <recommendedName>
        <fullName evidence="5">HTH psq-type domain-containing protein</fullName>
    </recommendedName>
</protein>
<gene>
    <name evidence="2 4" type="ORF">BDZ99DRAFT_467570</name>
</gene>
<dbReference type="GeneID" id="54461939"/>
<dbReference type="OrthoDB" id="3942738at2759"/>
<dbReference type="AlphaFoldDB" id="A0A6A6Y650"/>
<dbReference type="Gene3D" id="1.10.10.60">
    <property type="entry name" value="Homeodomain-like"/>
    <property type="match status" value="1"/>
</dbReference>
<name>A0A6A6Y650_9PEZI</name>
<dbReference type="EMBL" id="MU003714">
    <property type="protein sequence ID" value="KAF2804282.1"/>
    <property type="molecule type" value="Genomic_DNA"/>
</dbReference>
<evidence type="ECO:0000256" key="1">
    <source>
        <dbReference type="SAM" id="MobiDB-lite"/>
    </source>
</evidence>
<dbReference type="Proteomes" id="UP000504636">
    <property type="component" value="Unplaced"/>
</dbReference>
<evidence type="ECO:0008006" key="5">
    <source>
        <dbReference type="Google" id="ProtNLM"/>
    </source>
</evidence>
<keyword evidence="3" id="KW-1185">Reference proteome</keyword>
<evidence type="ECO:0000313" key="3">
    <source>
        <dbReference type="Proteomes" id="UP000504636"/>
    </source>
</evidence>
<accession>A0A6A6Y650</accession>
<dbReference type="RefSeq" id="XP_033571246.1">
    <property type="nucleotide sequence ID" value="XM_033721046.1"/>
</dbReference>
<proteinExistence type="predicted"/>
<evidence type="ECO:0000313" key="2">
    <source>
        <dbReference type="EMBL" id="KAF2804282.1"/>
    </source>
</evidence>
<feature type="region of interest" description="Disordered" evidence="1">
    <location>
        <begin position="25"/>
        <end position="55"/>
    </location>
</feature>
<reference evidence="4" key="3">
    <citation type="submission" date="2025-04" db="UniProtKB">
        <authorList>
            <consortium name="RefSeq"/>
        </authorList>
    </citation>
    <scope>IDENTIFICATION</scope>
    <source>
        <strain evidence="4">CBS 304.34</strain>
    </source>
</reference>
<sequence length="75" mass="8205">MDKIEAAIVELHLQEKTNIKAMADKHGVDRSTLSKRFRGKTGSKADGYNSQQGASSYALNGAKSSLSNSWDYARN</sequence>
<evidence type="ECO:0000313" key="4">
    <source>
        <dbReference type="RefSeq" id="XP_033571246.1"/>
    </source>
</evidence>
<organism evidence="2">
    <name type="scientific">Mytilinidion resinicola</name>
    <dbReference type="NCBI Taxonomy" id="574789"/>
    <lineage>
        <taxon>Eukaryota</taxon>
        <taxon>Fungi</taxon>
        <taxon>Dikarya</taxon>
        <taxon>Ascomycota</taxon>
        <taxon>Pezizomycotina</taxon>
        <taxon>Dothideomycetes</taxon>
        <taxon>Pleosporomycetidae</taxon>
        <taxon>Mytilinidiales</taxon>
        <taxon>Mytilinidiaceae</taxon>
        <taxon>Mytilinidion</taxon>
    </lineage>
</organism>